<evidence type="ECO:0000256" key="1">
    <source>
        <dbReference type="ARBA" id="ARBA00001946"/>
    </source>
</evidence>
<dbReference type="InterPro" id="IPR015813">
    <property type="entry name" value="Pyrv/PenolPyrv_kinase-like_dom"/>
</dbReference>
<organism evidence="6 7">
    <name type="scientific">Peiella sedimenti</name>
    <dbReference type="NCBI Taxonomy" id="3061083"/>
    <lineage>
        <taxon>Bacteria</taxon>
        <taxon>Pseudomonadati</taxon>
        <taxon>Pseudomonadota</taxon>
        <taxon>Alphaproteobacteria</taxon>
        <taxon>Caulobacterales</taxon>
        <taxon>Caulobacteraceae</taxon>
        <taxon>Peiella</taxon>
    </lineage>
</organism>
<evidence type="ECO:0000256" key="2">
    <source>
        <dbReference type="ARBA" id="ARBA00005568"/>
    </source>
</evidence>
<comment type="caution">
    <text evidence="6">The sequence shown here is derived from an EMBL/GenBank/DDBJ whole genome shotgun (WGS) entry which is preliminary data.</text>
</comment>
<evidence type="ECO:0000259" key="5">
    <source>
        <dbReference type="Pfam" id="PF03328"/>
    </source>
</evidence>
<dbReference type="EMBL" id="JAUKTR010000005">
    <property type="protein sequence ID" value="MDO1560208.1"/>
    <property type="molecule type" value="Genomic_DNA"/>
</dbReference>
<evidence type="ECO:0000256" key="3">
    <source>
        <dbReference type="ARBA" id="ARBA00022723"/>
    </source>
</evidence>
<reference evidence="6" key="1">
    <citation type="submission" date="2023-07" db="EMBL/GenBank/DDBJ databases">
        <title>Brevundimonas soil sp. nov., isolated from the soil of chemical plant.</title>
        <authorList>
            <person name="Wu N."/>
        </authorList>
    </citation>
    <scope>NUCLEOTIDE SEQUENCE</scope>
    <source>
        <strain evidence="6">XZ-24</strain>
    </source>
</reference>
<feature type="domain" description="HpcH/HpaI aldolase/citrate lyase" evidence="5">
    <location>
        <begin position="10"/>
        <end position="219"/>
    </location>
</feature>
<dbReference type="PANTHER" id="PTHR32308:SF10">
    <property type="entry name" value="CITRATE LYASE SUBUNIT BETA"/>
    <property type="match status" value="1"/>
</dbReference>
<dbReference type="Proteomes" id="UP001169063">
    <property type="component" value="Unassembled WGS sequence"/>
</dbReference>
<keyword evidence="6" id="KW-0456">Lyase</keyword>
<dbReference type="GO" id="GO:0016829">
    <property type="term" value="F:lyase activity"/>
    <property type="evidence" value="ECO:0007669"/>
    <property type="project" value="UniProtKB-KW"/>
</dbReference>
<keyword evidence="4" id="KW-0460">Magnesium</keyword>
<evidence type="ECO:0000256" key="4">
    <source>
        <dbReference type="ARBA" id="ARBA00022842"/>
    </source>
</evidence>
<dbReference type="PIRSF" id="PIRSF015582">
    <property type="entry name" value="Cit_lyase_B"/>
    <property type="match status" value="1"/>
</dbReference>
<dbReference type="RefSeq" id="WP_302110632.1">
    <property type="nucleotide sequence ID" value="NZ_JAUKTR010000005.1"/>
</dbReference>
<keyword evidence="3" id="KW-0479">Metal-binding</keyword>
<dbReference type="PANTHER" id="PTHR32308">
    <property type="entry name" value="LYASE BETA SUBUNIT, PUTATIVE (AFU_ORTHOLOGUE AFUA_4G13030)-RELATED"/>
    <property type="match status" value="1"/>
</dbReference>
<keyword evidence="7" id="KW-1185">Reference proteome</keyword>
<evidence type="ECO:0000313" key="6">
    <source>
        <dbReference type="EMBL" id="MDO1560208.1"/>
    </source>
</evidence>
<dbReference type="Pfam" id="PF03328">
    <property type="entry name" value="HpcH_HpaI"/>
    <property type="match status" value="1"/>
</dbReference>
<comment type="cofactor">
    <cofactor evidence="1">
        <name>Mg(2+)</name>
        <dbReference type="ChEBI" id="CHEBI:18420"/>
    </cofactor>
</comment>
<dbReference type="InterPro" id="IPR005000">
    <property type="entry name" value="Aldolase/citrate-lyase_domain"/>
</dbReference>
<dbReference type="SUPFAM" id="SSF51621">
    <property type="entry name" value="Phosphoenolpyruvate/pyruvate domain"/>
    <property type="match status" value="1"/>
</dbReference>
<gene>
    <name evidence="6" type="ORF">Q0812_12295</name>
</gene>
<proteinExistence type="inferred from homology"/>
<name>A0ABT8SQH0_9CAUL</name>
<sequence>MRRTAERPLRSVLFLPAERERAVAKARTLPCDAVALDLEDAVGPEAKDAAREAALAALAAGFGERLVALRLNALSSPWGGRDLEAAARAAPDAVILPKVEGAADVARAAETLPETTAVWAMIETPAGLMNLAAIASAAPGRLKALILGQNDLLAELGAQALPGRPVIAAFAPWILAAARANGLFALDGVYNAFADAEGFAAECAQGRAWGFDGKTLIHPSQVAPCNAAFSPSEAELAWARSVVELFGRPENSQAGAVRLGDQMVERLHLRRAEALLASLD</sequence>
<evidence type="ECO:0000313" key="7">
    <source>
        <dbReference type="Proteomes" id="UP001169063"/>
    </source>
</evidence>
<dbReference type="InterPro" id="IPR011206">
    <property type="entry name" value="Citrate_lyase_beta/mcl1/mcl2"/>
</dbReference>
<dbReference type="Gene3D" id="3.20.20.60">
    <property type="entry name" value="Phosphoenolpyruvate-binding domains"/>
    <property type="match status" value="1"/>
</dbReference>
<protein>
    <submittedName>
        <fullName evidence="6">CoA ester lyase</fullName>
    </submittedName>
</protein>
<dbReference type="InterPro" id="IPR040442">
    <property type="entry name" value="Pyrv_kinase-like_dom_sf"/>
</dbReference>
<accession>A0ABT8SQH0</accession>
<comment type="similarity">
    <text evidence="2">Belongs to the HpcH/HpaI aldolase family.</text>
</comment>